<evidence type="ECO:0000313" key="2">
    <source>
        <dbReference type="EMBL" id="MWV29238.1"/>
    </source>
</evidence>
<evidence type="ECO:0000313" key="3">
    <source>
        <dbReference type="Proteomes" id="UP000461409"/>
    </source>
</evidence>
<keyword evidence="1" id="KW-0472">Membrane</keyword>
<dbReference type="InterPro" id="IPR032809">
    <property type="entry name" value="Put_HupE_UreJ"/>
</dbReference>
<dbReference type="AlphaFoldDB" id="A0A844XI65"/>
<keyword evidence="3" id="KW-1185">Reference proteome</keyword>
<accession>A0A844XI65</accession>
<dbReference type="RefSeq" id="WP_160486842.1">
    <property type="nucleotide sequence ID" value="NZ_WUBR01000003.1"/>
</dbReference>
<evidence type="ECO:0008006" key="4">
    <source>
        <dbReference type="Google" id="ProtNLM"/>
    </source>
</evidence>
<feature type="transmembrane region" description="Helical" evidence="1">
    <location>
        <begin position="169"/>
        <end position="188"/>
    </location>
</feature>
<comment type="caution">
    <text evidence="2">The sequence shown here is derived from an EMBL/GenBank/DDBJ whole genome shotgun (WGS) entry which is preliminary data.</text>
</comment>
<gene>
    <name evidence="2" type="ORF">GRF63_15140</name>
</gene>
<organism evidence="2 3">
    <name type="scientific">Aurantiacibacter rhizosphaerae</name>
    <dbReference type="NCBI Taxonomy" id="2691582"/>
    <lineage>
        <taxon>Bacteria</taxon>
        <taxon>Pseudomonadati</taxon>
        <taxon>Pseudomonadota</taxon>
        <taxon>Alphaproteobacteria</taxon>
        <taxon>Sphingomonadales</taxon>
        <taxon>Erythrobacteraceae</taxon>
        <taxon>Aurantiacibacter</taxon>
    </lineage>
</organism>
<evidence type="ECO:0000256" key="1">
    <source>
        <dbReference type="SAM" id="Phobius"/>
    </source>
</evidence>
<dbReference type="Proteomes" id="UP000461409">
    <property type="component" value="Unassembled WGS sequence"/>
</dbReference>
<dbReference type="EMBL" id="WUBR01000003">
    <property type="protein sequence ID" value="MWV29238.1"/>
    <property type="molecule type" value="Genomic_DNA"/>
</dbReference>
<keyword evidence="1" id="KW-1133">Transmembrane helix</keyword>
<keyword evidence="1" id="KW-0812">Transmembrane</keyword>
<feature type="transmembrane region" description="Helical" evidence="1">
    <location>
        <begin position="227"/>
        <end position="245"/>
    </location>
</feature>
<name>A0A844XI65_9SPHN</name>
<reference evidence="2 3" key="2">
    <citation type="submission" date="2020-02" db="EMBL/GenBank/DDBJ databases">
        <title>Erythrobacter dongmakensis sp. nov., isolated from a tidal mudflat.</title>
        <authorList>
            <person name="Kim I.S."/>
        </authorList>
    </citation>
    <scope>NUCLEOTIDE SEQUENCE [LARGE SCALE GENOMIC DNA]</scope>
    <source>
        <strain evidence="2 3">GH3-10</strain>
    </source>
</reference>
<reference evidence="2 3" key="1">
    <citation type="submission" date="2019-12" db="EMBL/GenBank/DDBJ databases">
        <authorList>
            <person name="Lee S.D."/>
        </authorList>
    </citation>
    <scope>NUCLEOTIDE SEQUENCE [LARGE SCALE GENOMIC DNA]</scope>
    <source>
        <strain evidence="2 3">GH3-10</strain>
    </source>
</reference>
<feature type="transmembrane region" description="Helical" evidence="1">
    <location>
        <begin position="138"/>
        <end position="162"/>
    </location>
</feature>
<sequence>MAVFLLPGTALADDNRPLSVKLEQEGPDSARVTWKLPVNVDQRHMPRVTAAGCETSGRARNWADSLGLWREESWACDADIYGRQIAIDYPAANPGLATIVRFFPRGEDQPRTILLQPQEKRFAIARDATEAERGFGQFVILGIEHIWIGFDHLLFLAGLVLIAGTPRRILVTITGFTVAHSITLALSAQDLVRLPIAAIEAVIALSIVFLAVEIVKGPRDTLTWRKPVVVATAFGLLHGFGFAAVLREVGLPESGLIEALLGFNIGIEIGQIVFAAAIFAGFALLRRIGTRLQGKIQPTRIAGYTVGSLASFWMIERLAGI</sequence>
<feature type="transmembrane region" description="Helical" evidence="1">
    <location>
        <begin position="265"/>
        <end position="285"/>
    </location>
</feature>
<protein>
    <recommendedName>
        <fullName evidence="4">HupE/UreJ family protein</fullName>
    </recommendedName>
</protein>
<dbReference type="Pfam" id="PF13795">
    <property type="entry name" value="HupE_UreJ_2"/>
    <property type="match status" value="1"/>
</dbReference>
<feature type="transmembrane region" description="Helical" evidence="1">
    <location>
        <begin position="194"/>
        <end position="215"/>
    </location>
</feature>
<proteinExistence type="predicted"/>